<gene>
    <name evidence="4" type="ORF">TRIUR3_22264</name>
</gene>
<dbReference type="EMBL" id="KD130242">
    <property type="protein sequence ID" value="EMS58640.1"/>
    <property type="molecule type" value="Genomic_DNA"/>
</dbReference>
<dbReference type="PANTHER" id="PTHR35357">
    <property type="entry name" value="OS02G0537100 PROTEIN"/>
    <property type="match status" value="1"/>
</dbReference>
<evidence type="ECO:0000256" key="3">
    <source>
        <dbReference type="ARBA" id="ARBA00038471"/>
    </source>
</evidence>
<dbReference type="Gene3D" id="1.20.140.40">
    <property type="entry name" value="Invertase/pectin methylesterase inhibitor family protein"/>
    <property type="match status" value="1"/>
</dbReference>
<dbReference type="STRING" id="4572.M8A1Z0"/>
<evidence type="ECO:0008006" key="5">
    <source>
        <dbReference type="Google" id="ProtNLM"/>
    </source>
</evidence>
<evidence type="ECO:0000256" key="2">
    <source>
        <dbReference type="ARBA" id="ARBA00023157"/>
    </source>
</evidence>
<dbReference type="AlphaFoldDB" id="M8A1Z0"/>
<dbReference type="InterPro" id="IPR035513">
    <property type="entry name" value="Invertase/methylesterase_inhib"/>
</dbReference>
<evidence type="ECO:0000313" key="4">
    <source>
        <dbReference type="EMBL" id="EMS58640.1"/>
    </source>
</evidence>
<dbReference type="SUPFAM" id="SSF101148">
    <property type="entry name" value="Plant invertase/pectin methylesterase inhibitor"/>
    <property type="match status" value="1"/>
</dbReference>
<proteinExistence type="inferred from homology"/>
<evidence type="ECO:0000256" key="1">
    <source>
        <dbReference type="ARBA" id="ARBA00022729"/>
    </source>
</evidence>
<dbReference type="NCBIfam" id="TIGR01614">
    <property type="entry name" value="PME_inhib"/>
    <property type="match status" value="1"/>
</dbReference>
<dbReference type="OMA" id="HECARAY"/>
<protein>
    <recommendedName>
        <fullName evidence="5">Pectinesterase inhibitor domain-containing protein</fullName>
    </recommendedName>
</protein>
<organism evidence="4">
    <name type="scientific">Triticum urartu</name>
    <name type="common">Red wild einkorn</name>
    <name type="synonym">Crithodium urartu</name>
    <dbReference type="NCBI Taxonomy" id="4572"/>
    <lineage>
        <taxon>Eukaryota</taxon>
        <taxon>Viridiplantae</taxon>
        <taxon>Streptophyta</taxon>
        <taxon>Embryophyta</taxon>
        <taxon>Tracheophyta</taxon>
        <taxon>Spermatophyta</taxon>
        <taxon>Magnoliopsida</taxon>
        <taxon>Liliopsida</taxon>
        <taxon>Poales</taxon>
        <taxon>Poaceae</taxon>
        <taxon>BOP clade</taxon>
        <taxon>Pooideae</taxon>
        <taxon>Triticodae</taxon>
        <taxon>Triticeae</taxon>
        <taxon>Triticinae</taxon>
        <taxon>Triticum</taxon>
    </lineage>
</organism>
<comment type="similarity">
    <text evidence="3">Belongs to the PMEI family.</text>
</comment>
<keyword evidence="1" id="KW-0732">Signal</keyword>
<accession>M8A1Z0</accession>
<dbReference type="eggNOG" id="ENOG502RRQZ">
    <property type="taxonomic scope" value="Eukaryota"/>
</dbReference>
<sequence>MAEDLPRLSPQSALKMDQRKTAATTHFLASEGAAEADTWGLAKTAVLIGINLADDAIFDLTHGKILPEPKDKKAEAAMDACVKAYDKVGLAFAEASDELRARRYPAAKEEMASVAPLLQRCDGGLVKVGLPSPLPRYSADCLQTTIIGIAITNLVK</sequence>
<reference evidence="4" key="1">
    <citation type="journal article" date="2013" name="Nature">
        <title>Draft genome of the wheat A-genome progenitor Triticum urartu.</title>
        <authorList>
            <person name="Ling H.Q."/>
            <person name="Zhao S."/>
            <person name="Liu D."/>
            <person name="Wang J."/>
            <person name="Sun H."/>
            <person name="Zhang C."/>
            <person name="Fan H."/>
            <person name="Li D."/>
            <person name="Dong L."/>
            <person name="Tao Y."/>
            <person name="Gao C."/>
            <person name="Wu H."/>
            <person name="Li Y."/>
            <person name="Cui Y."/>
            <person name="Guo X."/>
            <person name="Zheng S."/>
            <person name="Wang B."/>
            <person name="Yu K."/>
            <person name="Liang Q."/>
            <person name="Yang W."/>
            <person name="Lou X."/>
            <person name="Chen J."/>
            <person name="Feng M."/>
            <person name="Jian J."/>
            <person name="Zhang X."/>
            <person name="Luo G."/>
            <person name="Jiang Y."/>
            <person name="Liu J."/>
            <person name="Wang Z."/>
            <person name="Sha Y."/>
            <person name="Zhang B."/>
            <person name="Wu H."/>
            <person name="Tang D."/>
            <person name="Shen Q."/>
            <person name="Xue P."/>
            <person name="Zou S."/>
            <person name="Wang X."/>
            <person name="Liu X."/>
            <person name="Wang F."/>
            <person name="Yang Y."/>
            <person name="An X."/>
            <person name="Dong Z."/>
            <person name="Zhang K."/>
            <person name="Zhang X."/>
            <person name="Luo M.C."/>
            <person name="Dvorak J."/>
            <person name="Tong Y."/>
            <person name="Wang J."/>
            <person name="Yang H."/>
            <person name="Li Z."/>
            <person name="Wang D."/>
            <person name="Zhang A."/>
            <person name="Wang J."/>
        </authorList>
    </citation>
    <scope>NUCLEOTIDE SEQUENCE</scope>
</reference>
<name>M8A1Z0_TRIUA</name>
<dbReference type="PANTHER" id="PTHR35357:SF1">
    <property type="entry name" value="OS05G0149000 PROTEIN"/>
    <property type="match status" value="1"/>
</dbReference>
<dbReference type="GO" id="GO:0004857">
    <property type="term" value="F:enzyme inhibitor activity"/>
    <property type="evidence" value="ECO:0007669"/>
    <property type="project" value="InterPro"/>
</dbReference>
<keyword evidence="2" id="KW-1015">Disulfide bond</keyword>
<dbReference type="InterPro" id="IPR006501">
    <property type="entry name" value="Pectinesterase_inhib_dom"/>
</dbReference>